<dbReference type="CDD" id="cd20301">
    <property type="entry name" value="cupin_ChrR"/>
    <property type="match status" value="1"/>
</dbReference>
<keyword evidence="3" id="KW-1185">Reference proteome</keyword>
<proteinExistence type="predicted"/>
<name>A0ABY7AKM7_9ALTE</name>
<dbReference type="Pfam" id="PF12973">
    <property type="entry name" value="Cupin_7"/>
    <property type="match status" value="1"/>
</dbReference>
<dbReference type="RefSeq" id="WP_268074010.1">
    <property type="nucleotide sequence ID" value="NZ_CP109965.1"/>
</dbReference>
<reference evidence="2" key="1">
    <citation type="submission" date="2022-10" db="EMBL/GenBank/DDBJ databases">
        <title>Catenovulum adriacola sp. nov. isolated in the Harbour of Susak.</title>
        <authorList>
            <person name="Schoch T."/>
            <person name="Reich S.J."/>
            <person name="Stoeferle S."/>
            <person name="Flaiz M."/>
            <person name="Kazda M."/>
            <person name="Riedel C.U."/>
            <person name="Duerre P."/>
        </authorList>
    </citation>
    <scope>NUCLEOTIDE SEQUENCE</scope>
    <source>
        <strain evidence="2">TS8</strain>
    </source>
</reference>
<evidence type="ECO:0000313" key="3">
    <source>
        <dbReference type="Proteomes" id="UP001163726"/>
    </source>
</evidence>
<evidence type="ECO:0000313" key="2">
    <source>
        <dbReference type="EMBL" id="WAJ69726.1"/>
    </source>
</evidence>
<evidence type="ECO:0000259" key="1">
    <source>
        <dbReference type="Pfam" id="PF12973"/>
    </source>
</evidence>
<dbReference type="InterPro" id="IPR012807">
    <property type="entry name" value="Anti-sigma_ChrR"/>
</dbReference>
<dbReference type="EMBL" id="CP109965">
    <property type="protein sequence ID" value="WAJ69726.1"/>
    <property type="molecule type" value="Genomic_DNA"/>
</dbReference>
<gene>
    <name evidence="2" type="ORF">OLW01_11250</name>
</gene>
<dbReference type="InterPro" id="IPR011051">
    <property type="entry name" value="RmlC_Cupin_sf"/>
</dbReference>
<dbReference type="NCBIfam" id="TIGR02451">
    <property type="entry name" value="anti_sig_ChrR"/>
    <property type="match status" value="1"/>
</dbReference>
<accession>A0ABY7AKM7</accession>
<dbReference type="Proteomes" id="UP001163726">
    <property type="component" value="Chromosome"/>
</dbReference>
<protein>
    <submittedName>
        <fullName evidence="2">ChrR family anti-sigma-E factor</fullName>
    </submittedName>
</protein>
<dbReference type="Gene3D" id="2.60.120.10">
    <property type="entry name" value="Jelly Rolls"/>
    <property type="match status" value="1"/>
</dbReference>
<organism evidence="2 3">
    <name type="scientific">Catenovulum adriaticum</name>
    <dbReference type="NCBI Taxonomy" id="2984846"/>
    <lineage>
        <taxon>Bacteria</taxon>
        <taxon>Pseudomonadati</taxon>
        <taxon>Pseudomonadota</taxon>
        <taxon>Gammaproteobacteria</taxon>
        <taxon>Alteromonadales</taxon>
        <taxon>Alteromonadaceae</taxon>
        <taxon>Catenovulum</taxon>
    </lineage>
</organism>
<dbReference type="InterPro" id="IPR014710">
    <property type="entry name" value="RmlC-like_jellyroll"/>
</dbReference>
<dbReference type="SUPFAM" id="SSF51182">
    <property type="entry name" value="RmlC-like cupins"/>
    <property type="match status" value="1"/>
</dbReference>
<dbReference type="InterPro" id="IPR041916">
    <property type="entry name" value="Anti_sigma_zinc_sf"/>
</dbReference>
<sequence>MINFHPSDELLARYARADLSAGLSLAVATHLDYCSICRASVAEFEQAAADDLLELEAASEDMPAFDTMLDDILQSEPPEKTGKAIDKTQTSFIKVNEQKFVLPQTLSHFYSSDGRWRKFGGVHSNKLGAFDDFRSSLIYIEADTQVPKHTHKSLEITIVLAGDLCDEQGHYQPGDFIVLDNNVTHMPTTRPNQSCLCLAVMDAPVQFTQGAARLLNPFASLMY</sequence>
<feature type="domain" description="ChrR-like cupin" evidence="1">
    <location>
        <begin position="121"/>
        <end position="199"/>
    </location>
</feature>
<dbReference type="Gene3D" id="1.10.10.1320">
    <property type="entry name" value="Anti-sigma factor, zinc-finger domain"/>
    <property type="match status" value="1"/>
</dbReference>
<dbReference type="InterPro" id="IPR025979">
    <property type="entry name" value="ChrR-like_cupin_dom"/>
</dbReference>